<feature type="domain" description="Fibronectin type-III" evidence="10">
    <location>
        <begin position="1"/>
        <end position="74"/>
    </location>
</feature>
<dbReference type="InterPro" id="IPR029021">
    <property type="entry name" value="Prot-tyrosine_phosphatase-like"/>
</dbReference>
<feature type="domain" description="Tyrosine specific protein phosphatases" evidence="9">
    <location>
        <begin position="729"/>
        <end position="803"/>
    </location>
</feature>
<keyword evidence="7" id="KW-0812">Transmembrane</keyword>
<dbReference type="SMART" id="SM00404">
    <property type="entry name" value="PTPc_motif"/>
    <property type="match status" value="2"/>
</dbReference>
<dbReference type="GO" id="GO:0004725">
    <property type="term" value="F:protein tyrosine phosphatase activity"/>
    <property type="evidence" value="ECO:0007669"/>
    <property type="project" value="UniProtKB-EC"/>
</dbReference>
<evidence type="ECO:0000256" key="1">
    <source>
        <dbReference type="ARBA" id="ARBA00004167"/>
    </source>
</evidence>
<evidence type="ECO:0000256" key="6">
    <source>
        <dbReference type="ARBA" id="ARBA00051722"/>
    </source>
</evidence>
<dbReference type="SUPFAM" id="SSF49265">
    <property type="entry name" value="Fibronectin type III"/>
    <property type="match status" value="2"/>
</dbReference>
<keyword evidence="12" id="KW-1185">Reference proteome</keyword>
<comment type="caution">
    <text evidence="11">The sequence shown here is derived from an EMBL/GenBank/DDBJ whole genome shotgun (WGS) entry which is preliminary data.</text>
</comment>
<dbReference type="InterPro" id="IPR000387">
    <property type="entry name" value="Tyr_Pase_dom"/>
</dbReference>
<evidence type="ECO:0000256" key="4">
    <source>
        <dbReference type="ARBA" id="ARBA00022912"/>
    </source>
</evidence>
<gene>
    <name evidence="11" type="ORF">QE152_g22904</name>
</gene>
<dbReference type="EMBL" id="JASPKY010000224">
    <property type="protein sequence ID" value="KAK9718919.1"/>
    <property type="molecule type" value="Genomic_DNA"/>
</dbReference>
<comment type="catalytic activity">
    <reaction evidence="6">
        <text>O-phospho-L-tyrosyl-[protein] + H2O = L-tyrosyl-[protein] + phosphate</text>
        <dbReference type="Rhea" id="RHEA:10684"/>
        <dbReference type="Rhea" id="RHEA-COMP:10136"/>
        <dbReference type="Rhea" id="RHEA-COMP:20101"/>
        <dbReference type="ChEBI" id="CHEBI:15377"/>
        <dbReference type="ChEBI" id="CHEBI:43474"/>
        <dbReference type="ChEBI" id="CHEBI:46858"/>
        <dbReference type="ChEBI" id="CHEBI:61978"/>
        <dbReference type="EC" id="3.1.3.48"/>
    </reaction>
</comment>
<dbReference type="GO" id="GO:0016020">
    <property type="term" value="C:membrane"/>
    <property type="evidence" value="ECO:0007669"/>
    <property type="project" value="UniProtKB-SubCell"/>
</dbReference>
<dbReference type="Pfam" id="PF00102">
    <property type="entry name" value="Y_phosphatase"/>
    <property type="match status" value="2"/>
</dbReference>
<evidence type="ECO:0000313" key="11">
    <source>
        <dbReference type="EMBL" id="KAK9718919.1"/>
    </source>
</evidence>
<feature type="domain" description="Fibronectin type-III" evidence="10">
    <location>
        <begin position="79"/>
        <end position="175"/>
    </location>
</feature>
<keyword evidence="2" id="KW-0732">Signal</keyword>
<dbReference type="InterPro" id="IPR003961">
    <property type="entry name" value="FN3_dom"/>
</dbReference>
<dbReference type="PRINTS" id="PR00700">
    <property type="entry name" value="PRTYPHPHTASE"/>
</dbReference>
<dbReference type="InterPro" id="IPR013783">
    <property type="entry name" value="Ig-like_fold"/>
</dbReference>
<dbReference type="PROSITE" id="PS50853">
    <property type="entry name" value="FN3"/>
    <property type="match status" value="4"/>
</dbReference>
<dbReference type="Gene3D" id="2.60.40.10">
    <property type="entry name" value="Immunoglobulins"/>
    <property type="match status" value="4"/>
</dbReference>
<keyword evidence="4" id="KW-0904">Protein phosphatase</keyword>
<dbReference type="GO" id="GO:0048666">
    <property type="term" value="P:neuron development"/>
    <property type="evidence" value="ECO:0007669"/>
    <property type="project" value="UniProtKB-ARBA"/>
</dbReference>
<feature type="domain" description="Fibronectin type-III" evidence="10">
    <location>
        <begin position="349"/>
        <end position="451"/>
    </location>
</feature>
<dbReference type="SMART" id="SM00060">
    <property type="entry name" value="FN3"/>
    <property type="match status" value="4"/>
</dbReference>
<evidence type="ECO:0000256" key="2">
    <source>
        <dbReference type="ARBA" id="ARBA00022729"/>
    </source>
</evidence>
<dbReference type="Gene3D" id="3.90.190.10">
    <property type="entry name" value="Protein tyrosine phosphatase superfamily"/>
    <property type="match status" value="2"/>
</dbReference>
<reference evidence="11 12" key="1">
    <citation type="journal article" date="2024" name="BMC Genomics">
        <title>De novo assembly and annotation of Popillia japonica's genome with initial clues to its potential as an invasive pest.</title>
        <authorList>
            <person name="Cucini C."/>
            <person name="Boschi S."/>
            <person name="Funari R."/>
            <person name="Cardaioli E."/>
            <person name="Iannotti N."/>
            <person name="Marturano G."/>
            <person name="Paoli F."/>
            <person name="Bruttini M."/>
            <person name="Carapelli A."/>
            <person name="Frati F."/>
            <person name="Nardi F."/>
        </authorList>
    </citation>
    <scope>NUCLEOTIDE SEQUENCE [LARGE SCALE GENOMIC DNA]</scope>
    <source>
        <strain evidence="11">DMR45628</strain>
    </source>
</reference>
<dbReference type="SMART" id="SM00194">
    <property type="entry name" value="PTPc"/>
    <property type="match status" value="2"/>
</dbReference>
<dbReference type="CDD" id="cd00063">
    <property type="entry name" value="FN3"/>
    <property type="match status" value="4"/>
</dbReference>
<dbReference type="SUPFAM" id="SSF52799">
    <property type="entry name" value="(Phosphotyrosine protein) phosphatases II"/>
    <property type="match status" value="2"/>
</dbReference>
<feature type="domain" description="Tyrosine-protein phosphatase" evidence="8">
    <location>
        <begin position="549"/>
        <end position="812"/>
    </location>
</feature>
<feature type="transmembrane region" description="Helical" evidence="7">
    <location>
        <begin position="466"/>
        <end position="491"/>
    </location>
</feature>
<dbReference type="Pfam" id="PF00041">
    <property type="entry name" value="fn3"/>
    <property type="match status" value="3"/>
</dbReference>
<keyword evidence="7" id="KW-1133">Transmembrane helix</keyword>
<evidence type="ECO:0000259" key="10">
    <source>
        <dbReference type="PROSITE" id="PS50853"/>
    </source>
</evidence>
<evidence type="ECO:0000256" key="5">
    <source>
        <dbReference type="ARBA" id="ARBA00023136"/>
    </source>
</evidence>
<dbReference type="PROSITE" id="PS00383">
    <property type="entry name" value="TYR_PHOSPHATASE_1"/>
    <property type="match status" value="1"/>
</dbReference>
<dbReference type="InterPro" id="IPR050348">
    <property type="entry name" value="Protein-Tyr_Phosphatase"/>
</dbReference>
<evidence type="ECO:0000259" key="9">
    <source>
        <dbReference type="PROSITE" id="PS50056"/>
    </source>
</evidence>
<evidence type="ECO:0000256" key="7">
    <source>
        <dbReference type="SAM" id="Phobius"/>
    </source>
</evidence>
<dbReference type="FunFam" id="2.60.40.10:FF:002711">
    <property type="entry name" value="Receptor-type tyrosine-protein phosphatase gamma"/>
    <property type="match status" value="1"/>
</dbReference>
<accession>A0AAW1KKF5</accession>
<dbReference type="PROSITE" id="PS50056">
    <property type="entry name" value="TYR_PHOSPHATASE_2"/>
    <property type="match status" value="1"/>
</dbReference>
<dbReference type="InterPro" id="IPR000242">
    <property type="entry name" value="PTP_cat"/>
</dbReference>
<sequence length="1145" mass="131418">MKLINSKTNGKGVRVGEDGSWNVADGILTPDNKTSFQVVGLHPYTVYSFRVLAVNAMGASLPSKESYYMVTLREVPTGKPTITTAHNTSATALHISWRPPHHDTIHGEFLGYRISYRPRDKGIDAIKEIYIRDPSVESHTIQNLETYTQYLVSLQVFNPEGPGPSTTVLVMTDEGVMDETSGPLLPANNKQYSQDLKRYTNACNINLRYSTGVQRSDSSQQLHPVYRMGHVNHVIVFLISFYYYIQIYGEEYTTTTENYETTTNEPVPRWHEPERTNGAIEGYRVYYIHANYTDVRTIHTKGDPNITHNLTNLQPDSEYKLWVKAYTSKNEGEPSDAVVNKTDIGAPNAPRILNLTCQTQDTIYIQWQRPTRFYNSINYYYIYVTSEFNEENNIIQLSAETEHLDTSYSIRNVTTNTRYEIRLGASSRSSYTGRLLQGNFSKPMEVQMRTDCDKQQLYMRHTTNELSAGMIAGVICAATAFILAVMAFILWRKFFNAPYYYLDDPSCPGQASLDWNATPNPATEHKGPIPVNMFSKHVAELHADGDIGFSKEYEIIQLNQDQHTSEHSQHPDNRVKNRYLNIIAYDHSRVQLLQMPGQKKNIDYINANYIDGFSVSKAYIGTQGPLPSTFDCFWRMVWEQRVNIIVMITNLVERGRRKCDMYWPKEGTETYGVIQVKLVKEDVMATYTVRTLQIRHLRIKKKKATMAEKTVYQYHYTNWPDHGTPDHPLPVLYFVKKSASANPEDGGPIIVHCSAGVGRTGTYIVLDAMIRQIRKRNEVNIFGFLRHIRTQRNFLVQTEEQYIFIHDALLEAIESGETNISRDQFPKYIQMIQDETEQKLVQWKPIDTQFKLVTSFQCKEFNLVSATKVINQPKNRRMDIVPVESSRVHLTPKPGEDGSDYVNATWIQGFHSLREFIITQHPLKATIKDFWQMVWDHNAQTIVMLSIIDNQEYEVFWPSEQESIDAENFKVKLTNEQAQSTYISRDFTMQSLQDDYELHVRMIHCTNWPHHCSSVAEIYQLPNTVQETQLGYQNGPVVVVDRFGGSEAATFCSLITLKKHLTYDNHVDVYMYSKLYHNKRPGIWSSVDDYLRLHLAVQTLCCPQDGTPDLYAMANGAVNGSVSNDSVRVPPEESPLISKDMKLHI</sequence>
<dbReference type="FunFam" id="3.90.190.10:FF:000068">
    <property type="entry name" value="receptor-type tyrosine-protein phosphatase zeta"/>
    <property type="match status" value="1"/>
</dbReference>
<dbReference type="InterPro" id="IPR016130">
    <property type="entry name" value="Tyr_Pase_AS"/>
</dbReference>
<dbReference type="CDD" id="cd14549">
    <property type="entry name" value="R5-PTPc-1"/>
    <property type="match status" value="1"/>
</dbReference>
<comment type="subcellular location">
    <subcellularLocation>
        <location evidence="1">Membrane</location>
        <topology evidence="1">Single-pass membrane protein</topology>
    </subcellularLocation>
</comment>
<dbReference type="PANTHER" id="PTHR19134:SF540">
    <property type="entry name" value="TYROSINE-PROTEIN PHOSPHATASE 99A"/>
    <property type="match status" value="1"/>
</dbReference>
<dbReference type="FunFam" id="3.90.190.10:FF:000097">
    <property type="entry name" value="Tyrosine-protein phosphatase 99A"/>
    <property type="match status" value="1"/>
</dbReference>
<dbReference type="InterPro" id="IPR036116">
    <property type="entry name" value="FN3_sf"/>
</dbReference>
<name>A0AAW1KKF5_POPJA</name>
<evidence type="ECO:0000313" key="12">
    <source>
        <dbReference type="Proteomes" id="UP001458880"/>
    </source>
</evidence>
<evidence type="ECO:0000259" key="8">
    <source>
        <dbReference type="PROSITE" id="PS50055"/>
    </source>
</evidence>
<dbReference type="Proteomes" id="UP001458880">
    <property type="component" value="Unassembled WGS sequence"/>
</dbReference>
<dbReference type="PANTHER" id="PTHR19134">
    <property type="entry name" value="RECEPTOR-TYPE TYROSINE-PROTEIN PHOSPHATASE"/>
    <property type="match status" value="1"/>
</dbReference>
<dbReference type="GO" id="GO:0009653">
    <property type="term" value="P:anatomical structure morphogenesis"/>
    <property type="evidence" value="ECO:0007669"/>
    <property type="project" value="UniProtKB-ARBA"/>
</dbReference>
<proteinExistence type="predicted"/>
<keyword evidence="3" id="KW-0378">Hydrolase</keyword>
<keyword evidence="5 7" id="KW-0472">Membrane</keyword>
<feature type="domain" description="Tyrosine-protein phosphatase" evidence="8">
    <location>
        <begin position="846"/>
        <end position="1100"/>
    </location>
</feature>
<dbReference type="PROSITE" id="PS50055">
    <property type="entry name" value="TYR_PHOSPHATASE_PTP"/>
    <property type="match status" value="2"/>
</dbReference>
<protein>
    <submittedName>
        <fullName evidence="11">Fibronectin type III domain</fullName>
    </submittedName>
</protein>
<dbReference type="AlphaFoldDB" id="A0AAW1KKF5"/>
<feature type="domain" description="Fibronectin type-III" evidence="10">
    <location>
        <begin position="251"/>
        <end position="345"/>
    </location>
</feature>
<dbReference type="InterPro" id="IPR003595">
    <property type="entry name" value="Tyr_Pase_cat"/>
</dbReference>
<evidence type="ECO:0000256" key="3">
    <source>
        <dbReference type="ARBA" id="ARBA00022801"/>
    </source>
</evidence>
<organism evidence="11 12">
    <name type="scientific">Popillia japonica</name>
    <name type="common">Japanese beetle</name>
    <dbReference type="NCBI Taxonomy" id="7064"/>
    <lineage>
        <taxon>Eukaryota</taxon>
        <taxon>Metazoa</taxon>
        <taxon>Ecdysozoa</taxon>
        <taxon>Arthropoda</taxon>
        <taxon>Hexapoda</taxon>
        <taxon>Insecta</taxon>
        <taxon>Pterygota</taxon>
        <taxon>Neoptera</taxon>
        <taxon>Endopterygota</taxon>
        <taxon>Coleoptera</taxon>
        <taxon>Polyphaga</taxon>
        <taxon>Scarabaeiformia</taxon>
        <taxon>Scarabaeidae</taxon>
        <taxon>Rutelinae</taxon>
        <taxon>Popillia</taxon>
    </lineage>
</organism>